<protein>
    <recommendedName>
        <fullName evidence="4">UvrD-like helicase ATP-binding domain-containing protein</fullName>
    </recommendedName>
</protein>
<reference evidence="2 3" key="1">
    <citation type="journal article" date="2013" name="BMC Genomics">
        <title>Reconstruction of the lipid metabolism for the microalga Monoraphidium neglectum from its genome sequence reveals characteristics suitable for biofuel production.</title>
        <authorList>
            <person name="Bogen C."/>
            <person name="Al-Dilaimi A."/>
            <person name="Albersmeier A."/>
            <person name="Wichmann J."/>
            <person name="Grundmann M."/>
            <person name="Rupp O."/>
            <person name="Lauersen K.J."/>
            <person name="Blifernez-Klassen O."/>
            <person name="Kalinowski J."/>
            <person name="Goesmann A."/>
            <person name="Mussgnug J.H."/>
            <person name="Kruse O."/>
        </authorList>
    </citation>
    <scope>NUCLEOTIDE SEQUENCE [LARGE SCALE GENOMIC DNA]</scope>
    <source>
        <strain evidence="2 3">SAG 48.87</strain>
    </source>
</reference>
<dbReference type="SUPFAM" id="SSF52540">
    <property type="entry name" value="P-loop containing nucleoside triphosphate hydrolases"/>
    <property type="match status" value="1"/>
</dbReference>
<dbReference type="InterPro" id="IPR027417">
    <property type="entry name" value="P-loop_NTPase"/>
</dbReference>
<evidence type="ECO:0000313" key="2">
    <source>
        <dbReference type="EMBL" id="KIZ02024.1"/>
    </source>
</evidence>
<gene>
    <name evidence="2" type="ORF">MNEG_5936</name>
</gene>
<dbReference type="STRING" id="145388.A0A0D2L4G5"/>
<dbReference type="AlphaFoldDB" id="A0A0D2L4G5"/>
<dbReference type="InterPro" id="IPR039904">
    <property type="entry name" value="TRANK1"/>
</dbReference>
<dbReference type="RefSeq" id="XP_013901043.1">
    <property type="nucleotide sequence ID" value="XM_014045589.1"/>
</dbReference>
<keyword evidence="3" id="KW-1185">Reference proteome</keyword>
<dbReference type="PANTHER" id="PTHR21529:SF4">
    <property type="entry name" value="TPR AND ANKYRIN REPEAT-CONTAINING PROTEIN 1"/>
    <property type="match status" value="1"/>
</dbReference>
<feature type="compositionally biased region" description="Acidic residues" evidence="1">
    <location>
        <begin position="119"/>
        <end position="141"/>
    </location>
</feature>
<dbReference type="OrthoDB" id="3156807at2759"/>
<evidence type="ECO:0000313" key="3">
    <source>
        <dbReference type="Proteomes" id="UP000054498"/>
    </source>
</evidence>
<accession>A0A0D2L4G5</accession>
<feature type="region of interest" description="Disordered" evidence="1">
    <location>
        <begin position="114"/>
        <end position="170"/>
    </location>
</feature>
<dbReference type="EMBL" id="KK101140">
    <property type="protein sequence ID" value="KIZ02024.1"/>
    <property type="molecule type" value="Genomic_DNA"/>
</dbReference>
<dbReference type="PANTHER" id="PTHR21529">
    <property type="entry name" value="MAMMARY TURMOR VIRUS RECEPTOR HOMOLOG 1, 2 MTVR1, 2"/>
    <property type="match status" value="1"/>
</dbReference>
<proteinExistence type="predicted"/>
<evidence type="ECO:0000256" key="1">
    <source>
        <dbReference type="SAM" id="MobiDB-lite"/>
    </source>
</evidence>
<dbReference type="KEGG" id="mng:MNEG_5936"/>
<sequence>MFARWLACYQHHSQHQHQVFITASATLKEQVSRTFRKLQAAAIADPADARAVAAAAARDYPSLRDVPSAAFPLFVTTAQWLRMLDASCDVPFFAGPGGEGEDREDADGIGLHVELGGWDSEEEGGSGEGGEEEEEEEEGEEGPAGSDRGSEGGGGDEGEEGAARDAGAAHAPALRGMEVRFEEFVGRDMWAAVTRGLSKEERSALKAPLVYQEITSYIKGSAEALEAGGRLSLAEYLEVIGRKRAANYGDALRRSVYRCFEAYERVKAQRRAWDRCDMVAHIYRQLCAGAYQGVRIDGVSRDEVQDFTQAELLLDVRLADPNALFYCGDTCQTIARGVGFRFEDVRTLLYNEGKRREAAGAKGPPVGMPRLDVLRVNYRTHSGILDAASSDLSILLSSGDEAASQIEFGAQQVVLVRDMAAVERLPDELRASNALIMSVAQSKGLEFSDVDFFADSPAQSEWSVLLTLLSEIESGVMQAPPGASFTPHDLEGDENKRERGWLRAVAFDPAAHTLLCNELKLL</sequence>
<dbReference type="Proteomes" id="UP000054498">
    <property type="component" value="Unassembled WGS sequence"/>
</dbReference>
<dbReference type="GeneID" id="25738813"/>
<name>A0A0D2L4G5_9CHLO</name>
<evidence type="ECO:0008006" key="4">
    <source>
        <dbReference type="Google" id="ProtNLM"/>
    </source>
</evidence>
<organism evidence="2 3">
    <name type="scientific">Monoraphidium neglectum</name>
    <dbReference type="NCBI Taxonomy" id="145388"/>
    <lineage>
        <taxon>Eukaryota</taxon>
        <taxon>Viridiplantae</taxon>
        <taxon>Chlorophyta</taxon>
        <taxon>core chlorophytes</taxon>
        <taxon>Chlorophyceae</taxon>
        <taxon>CS clade</taxon>
        <taxon>Sphaeropleales</taxon>
        <taxon>Selenastraceae</taxon>
        <taxon>Monoraphidium</taxon>
    </lineage>
</organism>